<feature type="region of interest" description="Disordered" evidence="1">
    <location>
        <begin position="266"/>
        <end position="286"/>
    </location>
</feature>
<evidence type="ECO:0000313" key="3">
    <source>
        <dbReference type="Proteomes" id="UP001231189"/>
    </source>
</evidence>
<dbReference type="EMBL" id="JAUUTY010000006">
    <property type="protein sequence ID" value="KAK1617691.1"/>
    <property type="molecule type" value="Genomic_DNA"/>
</dbReference>
<feature type="region of interest" description="Disordered" evidence="1">
    <location>
        <begin position="1"/>
        <end position="23"/>
    </location>
</feature>
<dbReference type="PANTHER" id="PTHR33377">
    <property type="entry name" value="OS10G0134700 PROTEIN-RELATED"/>
    <property type="match status" value="1"/>
</dbReference>
<evidence type="ECO:0000313" key="2">
    <source>
        <dbReference type="EMBL" id="KAK1617691.1"/>
    </source>
</evidence>
<sequence>MADLEDSSTDWSSSDSDDSDLDELLNDDDTEMMLLLFGMKHMEDRAKLLDQRKGSTMFNSSIRTFVAMVGETLSRISTFLIDKPDQKPSHIERLEMAHIKMEAALQISNKWQITDVPVLRWRSKLKRAAEECDETLRHCKQRAMEDEAIRQGISHSPFPKRFAHAAKSFIISSFITHGKDESSSAVNVRRFERFAEGAGEFLKFVEFGAIPRQYVSFNPLIRHLLAGQALRYQALRGSRFYYLGIRPMSFEERGVEAMCHISGQNKRLQNSATRHGRKGSSSTMSSESSLLKLGVLFIPHDSPEGIEPTAESFAFEVIDGKEQEMVHRNASLQDVDEKLLPKAIDYLFQNSESRLYQICLRSRHGTAHLCVEKTTAQVLD</sequence>
<dbReference type="Pfam" id="PF08224">
    <property type="entry name" value="DUF1719"/>
    <property type="match status" value="1"/>
</dbReference>
<evidence type="ECO:0000256" key="1">
    <source>
        <dbReference type="SAM" id="MobiDB-lite"/>
    </source>
</evidence>
<protein>
    <submittedName>
        <fullName evidence="2">Uncharacterized protein</fullName>
    </submittedName>
</protein>
<dbReference type="InterPro" id="IPR013181">
    <property type="entry name" value="DUF1719"/>
</dbReference>
<keyword evidence="3" id="KW-1185">Reference proteome</keyword>
<name>A0AAD8VTY9_LOLMU</name>
<accession>A0AAD8VTY9</accession>
<organism evidence="2 3">
    <name type="scientific">Lolium multiflorum</name>
    <name type="common">Italian ryegrass</name>
    <name type="synonym">Lolium perenne subsp. multiflorum</name>
    <dbReference type="NCBI Taxonomy" id="4521"/>
    <lineage>
        <taxon>Eukaryota</taxon>
        <taxon>Viridiplantae</taxon>
        <taxon>Streptophyta</taxon>
        <taxon>Embryophyta</taxon>
        <taxon>Tracheophyta</taxon>
        <taxon>Spermatophyta</taxon>
        <taxon>Magnoliopsida</taxon>
        <taxon>Liliopsida</taxon>
        <taxon>Poales</taxon>
        <taxon>Poaceae</taxon>
        <taxon>BOP clade</taxon>
        <taxon>Pooideae</taxon>
        <taxon>Poodae</taxon>
        <taxon>Poeae</taxon>
        <taxon>Poeae Chloroplast Group 2 (Poeae type)</taxon>
        <taxon>Loliodinae</taxon>
        <taxon>Loliinae</taxon>
        <taxon>Lolium</taxon>
    </lineage>
</organism>
<dbReference type="Proteomes" id="UP001231189">
    <property type="component" value="Unassembled WGS sequence"/>
</dbReference>
<dbReference type="AlphaFoldDB" id="A0AAD8VTY9"/>
<proteinExistence type="predicted"/>
<dbReference type="SMART" id="SM01157">
    <property type="entry name" value="DUF1719"/>
    <property type="match status" value="1"/>
</dbReference>
<comment type="caution">
    <text evidence="2">The sequence shown here is derived from an EMBL/GenBank/DDBJ whole genome shotgun (WGS) entry which is preliminary data.</text>
</comment>
<reference evidence="2" key="1">
    <citation type="submission" date="2023-07" db="EMBL/GenBank/DDBJ databases">
        <title>A chromosome-level genome assembly of Lolium multiflorum.</title>
        <authorList>
            <person name="Chen Y."/>
            <person name="Copetti D."/>
            <person name="Kolliker R."/>
            <person name="Studer B."/>
        </authorList>
    </citation>
    <scope>NUCLEOTIDE SEQUENCE</scope>
    <source>
        <strain evidence="2">02402/16</strain>
        <tissue evidence="2">Leaf</tissue>
    </source>
</reference>
<dbReference type="PANTHER" id="PTHR33377:SF62">
    <property type="entry name" value="OS10G0133166 PROTEIN"/>
    <property type="match status" value="1"/>
</dbReference>
<gene>
    <name evidence="2" type="ORF">QYE76_023208</name>
</gene>